<organism evidence="6 7">
    <name type="scientific">Ranatra chinensis</name>
    <dbReference type="NCBI Taxonomy" id="642074"/>
    <lineage>
        <taxon>Eukaryota</taxon>
        <taxon>Metazoa</taxon>
        <taxon>Ecdysozoa</taxon>
        <taxon>Arthropoda</taxon>
        <taxon>Hexapoda</taxon>
        <taxon>Insecta</taxon>
        <taxon>Pterygota</taxon>
        <taxon>Neoptera</taxon>
        <taxon>Paraneoptera</taxon>
        <taxon>Hemiptera</taxon>
        <taxon>Heteroptera</taxon>
        <taxon>Panheteroptera</taxon>
        <taxon>Nepomorpha</taxon>
        <taxon>Nepidae</taxon>
        <taxon>Ranatrinae</taxon>
        <taxon>Ranatra</taxon>
    </lineage>
</organism>
<evidence type="ECO:0000259" key="5">
    <source>
        <dbReference type="Pfam" id="PF02826"/>
    </source>
</evidence>
<dbReference type="InterPro" id="IPR050223">
    <property type="entry name" value="D-isomer_2-hydroxyacid_DH"/>
</dbReference>
<dbReference type="PANTHER" id="PTHR10996:SF277">
    <property type="entry name" value="GLYOXYLATE REDUCTASE_HYDROXYPYRUVATE REDUCTASE"/>
    <property type="match status" value="1"/>
</dbReference>
<keyword evidence="1 3" id="KW-0560">Oxidoreductase</keyword>
<dbReference type="Proteomes" id="UP001558652">
    <property type="component" value="Unassembled WGS sequence"/>
</dbReference>
<dbReference type="CDD" id="cd05301">
    <property type="entry name" value="GDH"/>
    <property type="match status" value="1"/>
</dbReference>
<dbReference type="AlphaFoldDB" id="A0ABD0YJ28"/>
<dbReference type="InterPro" id="IPR036291">
    <property type="entry name" value="NAD(P)-bd_dom_sf"/>
</dbReference>
<gene>
    <name evidence="6" type="ORF">AAG570_002175</name>
</gene>
<proteinExistence type="inferred from homology"/>
<feature type="domain" description="D-isomer specific 2-hydroxyacid dehydrogenase NAD-binding" evidence="5">
    <location>
        <begin position="45"/>
        <end position="223"/>
    </location>
</feature>
<evidence type="ECO:0000256" key="3">
    <source>
        <dbReference type="RuleBase" id="RU003719"/>
    </source>
</evidence>
<evidence type="ECO:0000313" key="7">
    <source>
        <dbReference type="Proteomes" id="UP001558652"/>
    </source>
</evidence>
<dbReference type="Gene3D" id="3.40.50.720">
    <property type="entry name" value="NAD(P)-binding Rossmann-like Domain"/>
    <property type="match status" value="2"/>
</dbReference>
<dbReference type="SUPFAM" id="SSF51735">
    <property type="entry name" value="NAD(P)-binding Rossmann-fold domains"/>
    <property type="match status" value="1"/>
</dbReference>
<sequence length="256" mass="27497">GPNLKVIGTISVGVDHIDLKLLKERGVRLGYTPNVLTEATSELTVALLLATSRRLFEAHNEIRTGGWKTWSPFWMTGPGLSGSTVGVIGFGRIGQSVAEKLKPFGVLKILYTRSSDKPPEKDIGAIKTDLDDLLRQSDFVVVTCALTELTRNLFTAEKFALMKPTAIFVNSSRGGVVDQDALITALKSGVIRGAGLDVMTPEPLPANHPLLELPNCVIIPHIGSATIEARMAMTELTINNIIAGLEGGKMPAEYPL</sequence>
<evidence type="ECO:0000313" key="6">
    <source>
        <dbReference type="EMBL" id="KAL1123087.1"/>
    </source>
</evidence>
<dbReference type="Pfam" id="PF00389">
    <property type="entry name" value="2-Hacid_dh"/>
    <property type="match status" value="1"/>
</dbReference>
<dbReference type="FunFam" id="3.40.50.720:FF:000026">
    <property type="entry name" value="Glyoxylate/hydroxypyruvate reductase B"/>
    <property type="match status" value="1"/>
</dbReference>
<dbReference type="EMBL" id="JBFDAA010000012">
    <property type="protein sequence ID" value="KAL1123087.1"/>
    <property type="molecule type" value="Genomic_DNA"/>
</dbReference>
<comment type="caution">
    <text evidence="6">The sequence shown here is derived from an EMBL/GenBank/DDBJ whole genome shotgun (WGS) entry which is preliminary data.</text>
</comment>
<protein>
    <recommendedName>
        <fullName evidence="2">Glyoxylate reductase/hydroxypyruvate reductase</fullName>
    </recommendedName>
</protein>
<feature type="domain" description="D-isomer specific 2-hydroxyacid dehydrogenase catalytic" evidence="4">
    <location>
        <begin position="2"/>
        <end position="251"/>
    </location>
</feature>
<dbReference type="GO" id="GO:0016491">
    <property type="term" value="F:oxidoreductase activity"/>
    <property type="evidence" value="ECO:0007669"/>
    <property type="project" value="UniProtKB-KW"/>
</dbReference>
<keyword evidence="7" id="KW-1185">Reference proteome</keyword>
<accession>A0ABD0YJ28</accession>
<dbReference type="InterPro" id="IPR006140">
    <property type="entry name" value="D-isomer_DH_NAD-bd"/>
</dbReference>
<dbReference type="InterPro" id="IPR006139">
    <property type="entry name" value="D-isomer_2_OHA_DH_cat_dom"/>
</dbReference>
<name>A0ABD0YJ28_9HEMI</name>
<evidence type="ECO:0000256" key="1">
    <source>
        <dbReference type="ARBA" id="ARBA00023002"/>
    </source>
</evidence>
<dbReference type="PANTHER" id="PTHR10996">
    <property type="entry name" value="2-HYDROXYACID DEHYDROGENASE-RELATED"/>
    <property type="match status" value="1"/>
</dbReference>
<dbReference type="InterPro" id="IPR029753">
    <property type="entry name" value="D-isomer_DH_CS"/>
</dbReference>
<feature type="non-terminal residue" evidence="6">
    <location>
        <position position="1"/>
    </location>
</feature>
<comment type="similarity">
    <text evidence="3">Belongs to the D-isomer specific 2-hydroxyacid dehydrogenase family.</text>
</comment>
<dbReference type="PROSITE" id="PS00671">
    <property type="entry name" value="D_2_HYDROXYACID_DH_3"/>
    <property type="match status" value="1"/>
</dbReference>
<evidence type="ECO:0000259" key="4">
    <source>
        <dbReference type="Pfam" id="PF00389"/>
    </source>
</evidence>
<reference evidence="6 7" key="1">
    <citation type="submission" date="2024-07" db="EMBL/GenBank/DDBJ databases">
        <title>Chromosome-level genome assembly of the water stick insect Ranatra chinensis (Heteroptera: Nepidae).</title>
        <authorList>
            <person name="Liu X."/>
        </authorList>
    </citation>
    <scope>NUCLEOTIDE SEQUENCE [LARGE SCALE GENOMIC DNA]</scope>
    <source>
        <strain evidence="6">Cailab_2021Rc</strain>
        <tissue evidence="6">Muscle</tissue>
    </source>
</reference>
<dbReference type="Pfam" id="PF02826">
    <property type="entry name" value="2-Hacid_dh_C"/>
    <property type="match status" value="1"/>
</dbReference>
<evidence type="ECO:0000256" key="2">
    <source>
        <dbReference type="ARBA" id="ARBA00073306"/>
    </source>
</evidence>